<comment type="subcellular location">
    <subcellularLocation>
        <location evidence="1">Cell membrane</location>
        <topology evidence="1">Lipid-anchor</topology>
        <topology evidence="1">GPI-anchor</topology>
    </subcellularLocation>
</comment>
<dbReference type="OrthoDB" id="2146436at2759"/>
<dbReference type="GO" id="GO:0098552">
    <property type="term" value="C:side of membrane"/>
    <property type="evidence" value="ECO:0007669"/>
    <property type="project" value="UniProtKB-KW"/>
</dbReference>
<dbReference type="EMBL" id="MCFA01000207">
    <property type="protein sequence ID" value="ORX98867.1"/>
    <property type="molecule type" value="Genomic_DNA"/>
</dbReference>
<dbReference type="InterPro" id="IPR046936">
    <property type="entry name" value="BIM1-like"/>
</dbReference>
<keyword evidence="7" id="KW-0449">Lipoprotein</keyword>
<keyword evidence="5" id="KW-0472">Membrane</keyword>
<evidence type="ECO:0000259" key="9">
    <source>
        <dbReference type="Pfam" id="PF20238"/>
    </source>
</evidence>
<evidence type="ECO:0000313" key="11">
    <source>
        <dbReference type="Proteomes" id="UP000193144"/>
    </source>
</evidence>
<evidence type="ECO:0000256" key="5">
    <source>
        <dbReference type="ARBA" id="ARBA00023136"/>
    </source>
</evidence>
<name>A0A1Y1YLH7_9PLEO</name>
<organism evidence="10 11">
    <name type="scientific">Clohesyomyces aquaticus</name>
    <dbReference type="NCBI Taxonomy" id="1231657"/>
    <lineage>
        <taxon>Eukaryota</taxon>
        <taxon>Fungi</taxon>
        <taxon>Dikarya</taxon>
        <taxon>Ascomycota</taxon>
        <taxon>Pezizomycotina</taxon>
        <taxon>Dothideomycetes</taxon>
        <taxon>Pleosporomycetidae</taxon>
        <taxon>Pleosporales</taxon>
        <taxon>Lindgomycetaceae</taxon>
        <taxon>Clohesyomyces</taxon>
    </lineage>
</organism>
<keyword evidence="11" id="KW-1185">Reference proteome</keyword>
<proteinExistence type="predicted"/>
<accession>A0A1Y1YLH7</accession>
<dbReference type="PANTHER" id="PTHR34992:SF1">
    <property type="entry name" value="COPPER ACQUISITION FACTOR BIM1-LIKE DOMAIN-CONTAINING PROTEIN"/>
    <property type="match status" value="1"/>
</dbReference>
<reference evidence="10 11" key="1">
    <citation type="submission" date="2016-07" db="EMBL/GenBank/DDBJ databases">
        <title>Pervasive Adenine N6-methylation of Active Genes in Fungi.</title>
        <authorList>
            <consortium name="DOE Joint Genome Institute"/>
            <person name="Mondo S.J."/>
            <person name="Dannebaum R.O."/>
            <person name="Kuo R.C."/>
            <person name="Labutti K."/>
            <person name="Haridas S."/>
            <person name="Kuo A."/>
            <person name="Salamov A."/>
            <person name="Ahrendt S.R."/>
            <person name="Lipzen A."/>
            <person name="Sullivan W."/>
            <person name="Andreopoulos W.B."/>
            <person name="Clum A."/>
            <person name="Lindquist E."/>
            <person name="Daum C."/>
            <person name="Ramamoorthy G.K."/>
            <person name="Gryganskyi A."/>
            <person name="Culley D."/>
            <person name="Magnuson J.K."/>
            <person name="James T.Y."/>
            <person name="O'Malley M.A."/>
            <person name="Stajich J.E."/>
            <person name="Spatafora J.W."/>
            <person name="Visel A."/>
            <person name="Grigoriev I.V."/>
        </authorList>
    </citation>
    <scope>NUCLEOTIDE SEQUENCE [LARGE SCALE GENOMIC DNA]</scope>
    <source>
        <strain evidence="10 11">CBS 115471</strain>
    </source>
</reference>
<evidence type="ECO:0000256" key="1">
    <source>
        <dbReference type="ARBA" id="ARBA00004609"/>
    </source>
</evidence>
<evidence type="ECO:0000313" key="10">
    <source>
        <dbReference type="EMBL" id="ORX98867.1"/>
    </source>
</evidence>
<dbReference type="Pfam" id="PF20238">
    <property type="entry name" value="BIM1-like_dom"/>
    <property type="match status" value="1"/>
</dbReference>
<keyword evidence="4 8" id="KW-0732">Signal</keyword>
<evidence type="ECO:0000256" key="4">
    <source>
        <dbReference type="ARBA" id="ARBA00022729"/>
    </source>
</evidence>
<evidence type="ECO:0000256" key="2">
    <source>
        <dbReference type="ARBA" id="ARBA00022475"/>
    </source>
</evidence>
<evidence type="ECO:0000256" key="6">
    <source>
        <dbReference type="ARBA" id="ARBA00023180"/>
    </source>
</evidence>
<dbReference type="AlphaFoldDB" id="A0A1Y1YLH7"/>
<feature type="chain" id="PRO_5010988364" description="Copper acquisition factor BIM1-like domain-containing protein" evidence="8">
    <location>
        <begin position="17"/>
        <end position="157"/>
    </location>
</feature>
<gene>
    <name evidence="10" type="ORF">BCR34DRAFT_495726</name>
</gene>
<evidence type="ECO:0000256" key="7">
    <source>
        <dbReference type="ARBA" id="ARBA00023288"/>
    </source>
</evidence>
<keyword evidence="6" id="KW-0325">Glycoprotein</keyword>
<sequence>MLLLCARLATSHFVLLDPVSLGFDDENEGVAPCGSFNATDRTNVTNWPVKGAAIGFLTTHTNAVFEFNTALLSTPNNWVPLTKDLNQTGVGQFCEPQIPAREDWKGKNGILQVIQHSPEGLLYQCAAIKFTGGPKAATPSACFNDTGTAAIWVGHHH</sequence>
<dbReference type="Proteomes" id="UP000193144">
    <property type="component" value="Unassembled WGS sequence"/>
</dbReference>
<comment type="caution">
    <text evidence="10">The sequence shown here is derived from an EMBL/GenBank/DDBJ whole genome shotgun (WGS) entry which is preliminary data.</text>
</comment>
<dbReference type="GO" id="GO:0005886">
    <property type="term" value="C:plasma membrane"/>
    <property type="evidence" value="ECO:0007669"/>
    <property type="project" value="UniProtKB-SubCell"/>
</dbReference>
<evidence type="ECO:0000256" key="8">
    <source>
        <dbReference type="SAM" id="SignalP"/>
    </source>
</evidence>
<keyword evidence="3" id="KW-0336">GPI-anchor</keyword>
<evidence type="ECO:0000256" key="3">
    <source>
        <dbReference type="ARBA" id="ARBA00022622"/>
    </source>
</evidence>
<protein>
    <recommendedName>
        <fullName evidence="9">Copper acquisition factor BIM1-like domain-containing protein</fullName>
    </recommendedName>
</protein>
<feature type="signal peptide" evidence="8">
    <location>
        <begin position="1"/>
        <end position="16"/>
    </location>
</feature>
<keyword evidence="2" id="KW-1003">Cell membrane</keyword>
<dbReference type="PANTHER" id="PTHR34992">
    <property type="entry name" value="HYPHAL ANASTAMOSIS-7 PROTEIN"/>
    <property type="match status" value="1"/>
</dbReference>
<dbReference type="InterPro" id="IPR046530">
    <property type="entry name" value="BIM1-like_dom"/>
</dbReference>
<dbReference type="CDD" id="cd21176">
    <property type="entry name" value="LPMO_auxiliary-like"/>
    <property type="match status" value="1"/>
</dbReference>
<feature type="domain" description="Copper acquisition factor BIM1-like" evidence="9">
    <location>
        <begin position="11"/>
        <end position="147"/>
    </location>
</feature>